<dbReference type="HOGENOM" id="CLU_018204_5_1_11"/>
<dbReference type="PATRIC" id="fig|369723.5.peg.2696"/>
<dbReference type="KEGG" id="stp:Strop_2618"/>
<evidence type="ECO:0000259" key="7">
    <source>
        <dbReference type="Pfam" id="PF02771"/>
    </source>
</evidence>
<dbReference type="InterPro" id="IPR009100">
    <property type="entry name" value="AcylCoA_DH/oxidase_NM_dom_sf"/>
</dbReference>
<evidence type="ECO:0000256" key="4">
    <source>
        <dbReference type="ARBA" id="ARBA00022827"/>
    </source>
</evidence>
<dbReference type="SUPFAM" id="SSF56645">
    <property type="entry name" value="Acyl-CoA dehydrogenase NM domain-like"/>
    <property type="match status" value="1"/>
</dbReference>
<dbReference type="EMBL" id="CP000667">
    <property type="protein sequence ID" value="ABP55062.1"/>
    <property type="molecule type" value="Genomic_DNA"/>
</dbReference>
<evidence type="ECO:0000313" key="9">
    <source>
        <dbReference type="Proteomes" id="UP000000235"/>
    </source>
</evidence>
<dbReference type="eggNOG" id="COG1960">
    <property type="taxonomic scope" value="Bacteria"/>
</dbReference>
<keyword evidence="9" id="KW-1185">Reference proteome</keyword>
<dbReference type="GO" id="GO:0050660">
    <property type="term" value="F:flavin adenine dinucleotide binding"/>
    <property type="evidence" value="ECO:0007669"/>
    <property type="project" value="InterPro"/>
</dbReference>
<comment type="similarity">
    <text evidence="2">Belongs to the acyl-CoA dehydrogenase family.</text>
</comment>
<evidence type="ECO:0000256" key="3">
    <source>
        <dbReference type="ARBA" id="ARBA00022630"/>
    </source>
</evidence>
<name>A4X862_SALTO</name>
<evidence type="ECO:0000256" key="1">
    <source>
        <dbReference type="ARBA" id="ARBA00001974"/>
    </source>
</evidence>
<gene>
    <name evidence="8" type="ordered locus">Strop_2618</name>
</gene>
<dbReference type="InterPro" id="IPR013786">
    <property type="entry name" value="AcylCoA_DH/ox_N"/>
</dbReference>
<dbReference type="Pfam" id="PF02771">
    <property type="entry name" value="Acyl-CoA_dh_N"/>
    <property type="match status" value="1"/>
</dbReference>
<proteinExistence type="inferred from homology"/>
<evidence type="ECO:0000259" key="6">
    <source>
        <dbReference type="Pfam" id="PF00441"/>
    </source>
</evidence>
<dbReference type="Gene3D" id="1.10.540.10">
    <property type="entry name" value="Acyl-CoA dehydrogenase/oxidase, N-terminal domain"/>
    <property type="match status" value="1"/>
</dbReference>
<feature type="domain" description="Acyl-CoA dehydrogenase/oxidase C-terminal" evidence="6">
    <location>
        <begin position="186"/>
        <end position="328"/>
    </location>
</feature>
<accession>A4X862</accession>
<reference evidence="9" key="1">
    <citation type="journal article" date="2007" name="Proc. Natl. Acad. Sci. U.S.A.">
        <title>Genome sequencing reveals complex secondary metabolome in the marine actinomycete Salinispora tropica.</title>
        <authorList>
            <person name="Udwary D.W."/>
            <person name="Zeigler L."/>
            <person name="Asolkar R.N."/>
            <person name="Singan V."/>
            <person name="Lapidus A."/>
            <person name="Fenical W."/>
            <person name="Jensen P.R."/>
            <person name="Moore B.S."/>
        </authorList>
    </citation>
    <scope>NUCLEOTIDE SEQUENCE [LARGE SCALE GENOMIC DNA]</scope>
    <source>
        <strain evidence="9">ATCC BAA-916 / DSM 44818 / CNB-440</strain>
    </source>
</reference>
<dbReference type="GO" id="GO:0003995">
    <property type="term" value="F:acyl-CoA dehydrogenase activity"/>
    <property type="evidence" value="ECO:0007669"/>
    <property type="project" value="TreeGrafter"/>
</dbReference>
<evidence type="ECO:0000256" key="5">
    <source>
        <dbReference type="ARBA" id="ARBA00023002"/>
    </source>
</evidence>
<evidence type="ECO:0000313" key="8">
    <source>
        <dbReference type="EMBL" id="ABP55062.1"/>
    </source>
</evidence>
<dbReference type="RefSeq" id="WP_012013843.1">
    <property type="nucleotide sequence ID" value="NC_009380.1"/>
</dbReference>
<keyword evidence="5" id="KW-0560">Oxidoreductase</keyword>
<feature type="domain" description="Acyl-CoA dehydrogenase/oxidase N-terminal" evidence="7">
    <location>
        <begin position="7"/>
        <end position="118"/>
    </location>
</feature>
<comment type="cofactor">
    <cofactor evidence="1">
        <name>FAD</name>
        <dbReference type="ChEBI" id="CHEBI:57692"/>
    </cofactor>
</comment>
<dbReference type="AlphaFoldDB" id="A4X862"/>
<dbReference type="InterPro" id="IPR037069">
    <property type="entry name" value="AcylCoA_DH/ox_N_sf"/>
</dbReference>
<protein>
    <submittedName>
        <fullName evidence="8">Acyl-CoA dehydrogenase domain protein</fullName>
    </submittedName>
</protein>
<dbReference type="InterPro" id="IPR036250">
    <property type="entry name" value="AcylCo_DH-like_C"/>
</dbReference>
<dbReference type="SUPFAM" id="SSF47203">
    <property type="entry name" value="Acyl-CoA dehydrogenase C-terminal domain-like"/>
    <property type="match status" value="1"/>
</dbReference>
<dbReference type="STRING" id="369723.Strop_2618"/>
<evidence type="ECO:0000256" key="2">
    <source>
        <dbReference type="ARBA" id="ARBA00009347"/>
    </source>
</evidence>
<keyword evidence="3" id="KW-0285">Flavoprotein</keyword>
<dbReference type="PANTHER" id="PTHR43884:SF20">
    <property type="entry name" value="ACYL-COA DEHYDROGENASE FADE28"/>
    <property type="match status" value="1"/>
</dbReference>
<organism evidence="8 9">
    <name type="scientific">Salinispora tropica (strain ATCC BAA-916 / DSM 44818 / JCM 13857 / NBRC 105044 / CNB-440)</name>
    <dbReference type="NCBI Taxonomy" id="369723"/>
    <lineage>
        <taxon>Bacteria</taxon>
        <taxon>Bacillati</taxon>
        <taxon>Actinomycetota</taxon>
        <taxon>Actinomycetes</taxon>
        <taxon>Micromonosporales</taxon>
        <taxon>Micromonosporaceae</taxon>
        <taxon>Salinispora</taxon>
    </lineage>
</organism>
<dbReference type="InterPro" id="IPR009075">
    <property type="entry name" value="AcylCo_DH/oxidase_C"/>
</dbReference>
<keyword evidence="4" id="KW-0274">FAD</keyword>
<dbReference type="Gene3D" id="1.20.140.10">
    <property type="entry name" value="Butyryl-CoA Dehydrogenase, subunit A, domain 3"/>
    <property type="match status" value="1"/>
</dbReference>
<dbReference type="Pfam" id="PF00441">
    <property type="entry name" value="Acyl-CoA_dh_1"/>
    <property type="match status" value="1"/>
</dbReference>
<sequence length="335" mass="34792">MKLTPSAEQDQFAAALHAMLTEADIPTVARQWAADNPAPGQVVWRRLAELGVTGLAVPARWGGLAAHPADVVVACEVLGHHALPGPAAESIAALPMLLTTLGDDALCESWLPRLASGEVIGTLAVAPHVPYATDADVVSLVLRADEQTLRLGAPGPRLRSVDDTRRLVEVADGALLATGPAVGPAVAHALNAGALACAAQLLGAGHALLETTLRYAGQRTQFDQPIGQFQAVKHLLADVAIGLEFARPLLYAAAVALADHPSTAARDISAAKVACADAAQRAARTALQVHGAIGYARESGLGSWLTKVWALARTWGTQSFHRDRIRTALAAGELT</sequence>
<dbReference type="PANTHER" id="PTHR43884">
    <property type="entry name" value="ACYL-COA DEHYDROGENASE"/>
    <property type="match status" value="1"/>
</dbReference>
<dbReference type="Proteomes" id="UP000000235">
    <property type="component" value="Chromosome"/>
</dbReference>